<accession>A0ABT9ZE98</accession>
<dbReference type="Proteomes" id="UP001234495">
    <property type="component" value="Unassembled WGS sequence"/>
</dbReference>
<reference evidence="2 3" key="1">
    <citation type="submission" date="2023-07" db="EMBL/GenBank/DDBJ databases">
        <title>Genomic Encyclopedia of Type Strains, Phase IV (KMG-IV): sequencing the most valuable type-strain genomes for metagenomic binning, comparative biology and taxonomic classification.</title>
        <authorList>
            <person name="Goeker M."/>
        </authorList>
    </citation>
    <scope>NUCLEOTIDE SEQUENCE [LARGE SCALE GENOMIC DNA]</scope>
    <source>
        <strain evidence="2 3">DSM 29005</strain>
    </source>
</reference>
<gene>
    <name evidence="2" type="ORF">J2S19_001829</name>
</gene>
<dbReference type="EMBL" id="JAUSUD010000006">
    <property type="protein sequence ID" value="MDQ0230573.1"/>
    <property type="molecule type" value="Genomic_DNA"/>
</dbReference>
<comment type="caution">
    <text evidence="2">The sequence shown here is derived from an EMBL/GenBank/DDBJ whole genome shotgun (WGS) entry which is preliminary data.</text>
</comment>
<evidence type="ECO:0000313" key="3">
    <source>
        <dbReference type="Proteomes" id="UP001234495"/>
    </source>
</evidence>
<evidence type="ECO:0000256" key="1">
    <source>
        <dbReference type="SAM" id="MobiDB-lite"/>
    </source>
</evidence>
<keyword evidence="3" id="KW-1185">Reference proteome</keyword>
<name>A0ABT9ZE98_9BACI</name>
<sequence>MRGRGETPQAFTPRRGSPPTPRKASTVAETNPKRQIS</sequence>
<organism evidence="2 3">
    <name type="scientific">Metabacillus malikii</name>
    <dbReference type="NCBI Taxonomy" id="1504265"/>
    <lineage>
        <taxon>Bacteria</taxon>
        <taxon>Bacillati</taxon>
        <taxon>Bacillota</taxon>
        <taxon>Bacilli</taxon>
        <taxon>Bacillales</taxon>
        <taxon>Bacillaceae</taxon>
        <taxon>Metabacillus</taxon>
    </lineage>
</organism>
<feature type="compositionally biased region" description="Polar residues" evidence="1">
    <location>
        <begin position="27"/>
        <end position="37"/>
    </location>
</feature>
<feature type="region of interest" description="Disordered" evidence="1">
    <location>
        <begin position="1"/>
        <end position="37"/>
    </location>
</feature>
<evidence type="ECO:0000313" key="2">
    <source>
        <dbReference type="EMBL" id="MDQ0230573.1"/>
    </source>
</evidence>
<proteinExistence type="predicted"/>
<protein>
    <submittedName>
        <fullName evidence="2">Uncharacterized protein</fullName>
    </submittedName>
</protein>